<reference evidence="2 3" key="1">
    <citation type="submission" date="2019-04" db="EMBL/GenBank/DDBJ databases">
        <title>Friends and foes A comparative genomics study of 23 Aspergillus species from section Flavi.</title>
        <authorList>
            <consortium name="DOE Joint Genome Institute"/>
            <person name="Kjaerbolling I."/>
            <person name="Vesth T."/>
            <person name="Frisvad J.C."/>
            <person name="Nybo J.L."/>
            <person name="Theobald S."/>
            <person name="Kildgaard S."/>
            <person name="Isbrandt T."/>
            <person name="Kuo A."/>
            <person name="Sato A."/>
            <person name="Lyhne E.K."/>
            <person name="Kogle M.E."/>
            <person name="Wiebenga A."/>
            <person name="Kun R.S."/>
            <person name="Lubbers R.J."/>
            <person name="Makela M.R."/>
            <person name="Barry K."/>
            <person name="Chovatia M."/>
            <person name="Clum A."/>
            <person name="Daum C."/>
            <person name="Haridas S."/>
            <person name="He G."/>
            <person name="LaButti K."/>
            <person name="Lipzen A."/>
            <person name="Mondo S."/>
            <person name="Riley R."/>
            <person name="Salamov A."/>
            <person name="Simmons B.A."/>
            <person name="Magnuson J.K."/>
            <person name="Henrissat B."/>
            <person name="Mortensen U.H."/>
            <person name="Larsen T.O."/>
            <person name="Devries R.P."/>
            <person name="Grigoriev I.V."/>
            <person name="Machida M."/>
            <person name="Baker S.E."/>
            <person name="Andersen M.R."/>
        </authorList>
    </citation>
    <scope>NUCLEOTIDE SEQUENCE [LARGE SCALE GENOMIC DNA]</scope>
    <source>
        <strain evidence="2 3">CBS 117626</strain>
    </source>
</reference>
<organism evidence="2 3">
    <name type="scientific">Aspergillus tamarii</name>
    <dbReference type="NCBI Taxonomy" id="41984"/>
    <lineage>
        <taxon>Eukaryota</taxon>
        <taxon>Fungi</taxon>
        <taxon>Dikarya</taxon>
        <taxon>Ascomycota</taxon>
        <taxon>Pezizomycotina</taxon>
        <taxon>Eurotiomycetes</taxon>
        <taxon>Eurotiomycetidae</taxon>
        <taxon>Eurotiales</taxon>
        <taxon>Aspergillaceae</taxon>
        <taxon>Aspergillus</taxon>
        <taxon>Aspergillus subgen. Circumdati</taxon>
    </lineage>
</organism>
<protein>
    <submittedName>
        <fullName evidence="2">Uncharacterized protein</fullName>
    </submittedName>
</protein>
<sequence>MANSRVGLKRMQITLVALCSNQREEDEPSGSDMITHEEVDALGANETASFAI</sequence>
<name>A0A5N6V090_ASPTM</name>
<gene>
    <name evidence="2" type="ORF">BDV40DRAFT_298586</name>
</gene>
<evidence type="ECO:0000313" key="2">
    <source>
        <dbReference type="EMBL" id="KAE8164326.1"/>
    </source>
</evidence>
<evidence type="ECO:0000313" key="3">
    <source>
        <dbReference type="Proteomes" id="UP000326950"/>
    </source>
</evidence>
<keyword evidence="3" id="KW-1185">Reference proteome</keyword>
<evidence type="ECO:0000256" key="1">
    <source>
        <dbReference type="SAM" id="MobiDB-lite"/>
    </source>
</evidence>
<dbReference type="Proteomes" id="UP000326950">
    <property type="component" value="Unassembled WGS sequence"/>
</dbReference>
<dbReference type="EMBL" id="ML738609">
    <property type="protein sequence ID" value="KAE8164326.1"/>
    <property type="molecule type" value="Genomic_DNA"/>
</dbReference>
<feature type="region of interest" description="Disordered" evidence="1">
    <location>
        <begin position="21"/>
        <end position="40"/>
    </location>
</feature>
<accession>A0A5N6V090</accession>
<proteinExistence type="predicted"/>
<dbReference type="AlphaFoldDB" id="A0A5N6V090"/>